<dbReference type="SMART" id="SM00513">
    <property type="entry name" value="SAP"/>
    <property type="match status" value="1"/>
</dbReference>
<evidence type="ECO:0000259" key="2">
    <source>
        <dbReference type="PROSITE" id="PS50800"/>
    </source>
</evidence>
<dbReference type="PROSITE" id="PS50800">
    <property type="entry name" value="SAP"/>
    <property type="match status" value="1"/>
</dbReference>
<keyword evidence="4" id="KW-1185">Reference proteome</keyword>
<gene>
    <name evidence="3" type="ORF">HJC23_006985</name>
</gene>
<feature type="domain" description="SAP" evidence="2">
    <location>
        <begin position="1"/>
        <end position="32"/>
    </location>
</feature>
<sequence>MTVKELRDELRSRGGKISGRKPDLIQRLIDLDEKGVVSSPQTSGRDNDEEWYVLEPVISDASHHANASANSTFDQLGSVHIELPVLTTLLFVNKPSGMSTLPTRQQLLQKIGDNSRNDDEFRLPSFPCLSDSVKDWLINHPDGIKRMERAKKDEDQWWNSLLQSMSCVNDRNIQKIWKKKKRQREKQAEKLSTFEPRPVHRLDIDTSGIVCIALTPYALRTAGMLFEQKSRESSENKRSKEKGNTQSVEKRYVALVEGDMKSKDNKNQEQFIISHSIGKIWVQDSPGSDASDDGHHEWACDILGNGRVAFCRPGDTDRQMPLKFVHGTLRDALTSCRVVDMGLKNTSKMDVTRIELTPHTGRGHQLRLHMASLGHPIVGDEMHGLFKQNKFPELNGGKLCLHASNLSIECWRWHDNKILRGRAIVSSQPQF</sequence>
<dbReference type="Pfam" id="PF00849">
    <property type="entry name" value="PseudoU_synth_2"/>
    <property type="match status" value="1"/>
</dbReference>
<dbReference type="Gene3D" id="1.10.720.30">
    <property type="entry name" value="SAP domain"/>
    <property type="match status" value="1"/>
</dbReference>
<dbReference type="AlphaFoldDB" id="A0ABD3QTS0"/>
<proteinExistence type="predicted"/>
<evidence type="ECO:0000313" key="3">
    <source>
        <dbReference type="EMBL" id="KAL3801375.1"/>
    </source>
</evidence>
<dbReference type="Pfam" id="PF02037">
    <property type="entry name" value="SAP"/>
    <property type="match status" value="1"/>
</dbReference>
<evidence type="ECO:0000313" key="4">
    <source>
        <dbReference type="Proteomes" id="UP001516023"/>
    </source>
</evidence>
<evidence type="ECO:0000256" key="1">
    <source>
        <dbReference type="SAM" id="MobiDB-lite"/>
    </source>
</evidence>
<dbReference type="SUPFAM" id="SSF68906">
    <property type="entry name" value="SAP domain"/>
    <property type="match status" value="1"/>
</dbReference>
<dbReference type="Gene3D" id="3.30.2350.10">
    <property type="entry name" value="Pseudouridine synthase"/>
    <property type="match status" value="1"/>
</dbReference>
<dbReference type="EMBL" id="JABMIG020000027">
    <property type="protein sequence ID" value="KAL3801375.1"/>
    <property type="molecule type" value="Genomic_DNA"/>
</dbReference>
<feature type="region of interest" description="Disordered" evidence="1">
    <location>
        <begin position="228"/>
        <end position="247"/>
    </location>
</feature>
<dbReference type="CDD" id="cd02869">
    <property type="entry name" value="PseudoU_synth_RluA_like"/>
    <property type="match status" value="1"/>
</dbReference>
<organism evidence="3 4">
    <name type="scientific">Cyclotella cryptica</name>
    <dbReference type="NCBI Taxonomy" id="29204"/>
    <lineage>
        <taxon>Eukaryota</taxon>
        <taxon>Sar</taxon>
        <taxon>Stramenopiles</taxon>
        <taxon>Ochrophyta</taxon>
        <taxon>Bacillariophyta</taxon>
        <taxon>Coscinodiscophyceae</taxon>
        <taxon>Thalassiosirophycidae</taxon>
        <taxon>Stephanodiscales</taxon>
        <taxon>Stephanodiscaceae</taxon>
        <taxon>Cyclotella</taxon>
    </lineage>
</organism>
<protein>
    <recommendedName>
        <fullName evidence="2">SAP domain-containing protein</fullName>
    </recommendedName>
</protein>
<dbReference type="Proteomes" id="UP001516023">
    <property type="component" value="Unassembled WGS sequence"/>
</dbReference>
<dbReference type="PANTHER" id="PTHR21600">
    <property type="entry name" value="MITOCHONDRIAL RNA PSEUDOURIDINE SYNTHASE"/>
    <property type="match status" value="1"/>
</dbReference>
<dbReference type="InterPro" id="IPR020103">
    <property type="entry name" value="PsdUridine_synth_cat_dom_sf"/>
</dbReference>
<dbReference type="SUPFAM" id="SSF55120">
    <property type="entry name" value="Pseudouridine synthase"/>
    <property type="match status" value="1"/>
</dbReference>
<reference evidence="3 4" key="1">
    <citation type="journal article" date="2020" name="G3 (Bethesda)">
        <title>Improved Reference Genome for Cyclotella cryptica CCMP332, a Model for Cell Wall Morphogenesis, Salinity Adaptation, and Lipid Production in Diatoms (Bacillariophyta).</title>
        <authorList>
            <person name="Roberts W.R."/>
            <person name="Downey K.M."/>
            <person name="Ruck E.C."/>
            <person name="Traller J.C."/>
            <person name="Alverson A.J."/>
        </authorList>
    </citation>
    <scope>NUCLEOTIDE SEQUENCE [LARGE SCALE GENOMIC DNA]</scope>
    <source>
        <strain evidence="3 4">CCMP332</strain>
    </source>
</reference>
<dbReference type="PANTHER" id="PTHR21600:SF77">
    <property type="entry name" value="PSEUDOURIDYLATE SYNTHASE PROTEIN, PUTATIVE-RELATED"/>
    <property type="match status" value="1"/>
</dbReference>
<accession>A0ABD3QTS0</accession>
<dbReference type="InterPro" id="IPR050188">
    <property type="entry name" value="RluA_PseudoU_synthase"/>
</dbReference>
<comment type="caution">
    <text evidence="3">The sequence shown here is derived from an EMBL/GenBank/DDBJ whole genome shotgun (WGS) entry which is preliminary data.</text>
</comment>
<dbReference type="InterPro" id="IPR003034">
    <property type="entry name" value="SAP_dom"/>
</dbReference>
<dbReference type="InterPro" id="IPR006145">
    <property type="entry name" value="PsdUridine_synth_RsuA/RluA"/>
</dbReference>
<name>A0ABD3QTS0_9STRA</name>
<dbReference type="InterPro" id="IPR036361">
    <property type="entry name" value="SAP_dom_sf"/>
</dbReference>